<keyword evidence="1" id="KW-0479">Metal-binding</keyword>
<dbReference type="RefSeq" id="XP_018116666.1">
    <property type="nucleotide sequence ID" value="XM_018261177.2"/>
</dbReference>
<dbReference type="Proteomes" id="UP000186698">
    <property type="component" value="Chromosome 4S"/>
</dbReference>
<organism evidence="10">
    <name type="scientific">Xenopus laevis</name>
    <name type="common">African clawed frog</name>
    <dbReference type="NCBI Taxonomy" id="8355"/>
    <lineage>
        <taxon>Eukaryota</taxon>
        <taxon>Metazoa</taxon>
        <taxon>Chordata</taxon>
        <taxon>Craniata</taxon>
        <taxon>Vertebrata</taxon>
        <taxon>Euteleostomi</taxon>
        <taxon>Amphibia</taxon>
        <taxon>Batrachia</taxon>
        <taxon>Anura</taxon>
        <taxon>Pipoidea</taxon>
        <taxon>Pipidae</taxon>
        <taxon>Xenopodinae</taxon>
        <taxon>Xenopus</taxon>
        <taxon>Xenopus</taxon>
    </lineage>
</organism>
<dbReference type="GO" id="GO:0008270">
    <property type="term" value="F:zinc ion binding"/>
    <property type="evidence" value="ECO:0007669"/>
    <property type="project" value="UniProtKB-KW"/>
</dbReference>
<evidence type="ECO:0000313" key="7">
    <source>
        <dbReference type="Proteomes" id="UP000186698"/>
    </source>
</evidence>
<evidence type="ECO:0000256" key="1">
    <source>
        <dbReference type="ARBA" id="ARBA00022723"/>
    </source>
</evidence>
<dbReference type="RefSeq" id="XP_041417537.1">
    <property type="nucleotide sequence ID" value="XM_041561603.1"/>
</dbReference>
<evidence type="ECO:0000259" key="6">
    <source>
        <dbReference type="PROSITE" id="PS50950"/>
    </source>
</evidence>
<dbReference type="PANTHER" id="PTHR31751">
    <property type="entry name" value="SI:CH211-108C17.2-RELATED-RELATED"/>
    <property type="match status" value="1"/>
</dbReference>
<dbReference type="PaxDb" id="8355-A0A1L8GGV1"/>
<dbReference type="SMART" id="SM00692">
    <property type="entry name" value="DM3"/>
    <property type="match status" value="1"/>
</dbReference>
<dbReference type="RefSeq" id="XP_018116664.1">
    <property type="nucleotide sequence ID" value="XM_018261175.2"/>
</dbReference>
<dbReference type="RefSeq" id="XP_018116665.1">
    <property type="nucleotide sequence ID" value="XM_018261176.2"/>
</dbReference>
<dbReference type="Pfam" id="PF05485">
    <property type="entry name" value="THAP"/>
    <property type="match status" value="1"/>
</dbReference>
<dbReference type="OrthoDB" id="10064735at2759"/>
<dbReference type="RefSeq" id="XP_041417538.1">
    <property type="nucleotide sequence ID" value="XM_041561604.1"/>
</dbReference>
<evidence type="ECO:0000313" key="8">
    <source>
        <dbReference type="RefSeq" id="XP_018116664.1"/>
    </source>
</evidence>
<reference evidence="8 9" key="1">
    <citation type="submission" date="2022-04" db="UniProtKB">
        <authorList>
            <consortium name="RefSeq"/>
        </authorList>
    </citation>
    <scope>IDENTIFICATION</scope>
    <source>
        <strain evidence="8 9">J_2021</strain>
        <tissue evidence="8 9">Erythrocytes</tissue>
    </source>
</reference>
<keyword evidence="7" id="KW-1185">Reference proteome</keyword>
<name>A0A1L8GGV1_XENLA</name>
<dbReference type="InterPro" id="IPR006612">
    <property type="entry name" value="THAP_Znf"/>
</dbReference>
<keyword evidence="2 5" id="KW-0863">Zinc-finger</keyword>
<evidence type="ECO:0000256" key="3">
    <source>
        <dbReference type="ARBA" id="ARBA00022833"/>
    </source>
</evidence>
<sequence>MPKCIVKGCTNYGQRKTMFHNVILHVFPKNPDIIKTWLQQFPEGGDIDTVCQKIIAGKKTDAYRICSEHFSTDSYCVQGNRWVLRKDAIPTIFPGKESASSSDTAKPILSTIPSIQQSGTCAKDVLLSQFPSASNFQSHPALLVSAPVPSSSNLTCLPIISSFINSPEISFPVTTPKAVKTVDVGVNTDFFMNNENNCGAHQNVGMFSALTVTEAKHSKVKNASYYPGKSNKTAFSTPVVNTHQSFNPHQQYTVSQESVSSPTDISYDIPDWEEDKKPCRSLHSKEELPILDGDCDYEMDTLDTEGPVEAQSISLNPFEDSTLLVFESCLDILLMSSRCLGGKNCSSAIKRIKKYYSGSFLSVRAVCHSGHYFHLWNSQPSKGQLAYGNVLLSAAAFFSESSFTKIFSVNKLLHMKQITESAHNRYQQNFLFPVIHHRWKKEQQRLQLEFSRKSLCLTGHSTCNRSGLSPKYCLYTLKEATTNKILNFKVEHVSPSTPSIALKKTAFKKTFDEIVGSKFSVDMICTDSHKPISEMIQEEHGEIAHQVDACHFAKSLRTKLVKASRKRSCTELCNWIDPTVNHFWWSLKTCGGNVELLLEKWASLVNHVANVHEWPGTTKVYHSCTHNLTEMAHERKWLQRESTAFNTFRDIVLSKRIMKDLSRFCQFFQTRQNSFNCREIFRHHPRLYHDSSDAMVAKTALAAMRHNFIIEKEQAQLKTELRHISGFSVENKECLINSVSKTTSNEFFLDLLKDVDKFISGELDIQVKS</sequence>
<dbReference type="SMART" id="SM00980">
    <property type="entry name" value="THAP"/>
    <property type="match status" value="1"/>
</dbReference>
<dbReference type="Bgee" id="108715747">
    <property type="expression patterns" value="Expressed in egg cell and 19 other cell types or tissues"/>
</dbReference>
<dbReference type="PANTHER" id="PTHR31751:SF38">
    <property type="entry name" value="LOC100145493 PROTEIN"/>
    <property type="match status" value="1"/>
</dbReference>
<dbReference type="OMA" id="ITESAHN"/>
<evidence type="ECO:0000313" key="11">
    <source>
        <dbReference type="RefSeq" id="XP_041417537.1"/>
    </source>
</evidence>
<dbReference type="SUPFAM" id="SSF57716">
    <property type="entry name" value="Glucocorticoid receptor-like (DNA-binding domain)"/>
    <property type="match status" value="1"/>
</dbReference>
<dbReference type="GeneID" id="108715747"/>
<dbReference type="KEGG" id="xla:108715747"/>
<keyword evidence="3" id="KW-0862">Zinc</keyword>
<dbReference type="PROSITE" id="PS50950">
    <property type="entry name" value="ZF_THAP"/>
    <property type="match status" value="1"/>
</dbReference>
<evidence type="ECO:0000256" key="4">
    <source>
        <dbReference type="ARBA" id="ARBA00023125"/>
    </source>
</evidence>
<evidence type="ECO:0000313" key="12">
    <source>
        <dbReference type="RefSeq" id="XP_041417538.1"/>
    </source>
</evidence>
<protein>
    <submittedName>
        <fullName evidence="8 9">Uncharacterized protein LOC108715747</fullName>
    </submittedName>
</protein>
<evidence type="ECO:0000313" key="9">
    <source>
        <dbReference type="RefSeq" id="XP_018116665.1"/>
    </source>
</evidence>
<evidence type="ECO:0000313" key="10">
    <source>
        <dbReference type="RefSeq" id="XP_018116666.1"/>
    </source>
</evidence>
<evidence type="ECO:0000256" key="5">
    <source>
        <dbReference type="PROSITE-ProRule" id="PRU00309"/>
    </source>
</evidence>
<dbReference type="GO" id="GO:0003677">
    <property type="term" value="F:DNA binding"/>
    <property type="evidence" value="ECO:0007669"/>
    <property type="project" value="UniProtKB-UniRule"/>
</dbReference>
<evidence type="ECO:0000256" key="2">
    <source>
        <dbReference type="ARBA" id="ARBA00022771"/>
    </source>
</evidence>
<dbReference type="AlphaFoldDB" id="A0A1L8GGV1"/>
<keyword evidence="4 5" id="KW-0238">DNA-binding</keyword>
<gene>
    <name evidence="8 9 10 11 12" type="primary">LOC108715747</name>
</gene>
<accession>A0A1L8GGV1</accession>
<feature type="domain" description="THAP-type" evidence="6">
    <location>
        <begin position="1"/>
        <end position="93"/>
    </location>
</feature>
<proteinExistence type="predicted"/>